<evidence type="ECO:0000313" key="2">
    <source>
        <dbReference type="EMBL" id="OSX78443.1"/>
    </source>
</evidence>
<evidence type="ECO:0000313" key="3">
    <source>
        <dbReference type="Proteomes" id="UP000218209"/>
    </source>
</evidence>
<dbReference type="Proteomes" id="UP000218209">
    <property type="component" value="Unassembled WGS sequence"/>
</dbReference>
<dbReference type="Pfam" id="PF07683">
    <property type="entry name" value="CobW_C"/>
    <property type="match status" value="1"/>
</dbReference>
<dbReference type="InterPro" id="IPR051927">
    <property type="entry name" value="Zn_Chap_cDPG_Synth"/>
</dbReference>
<dbReference type="PANTHER" id="PTHR43603">
    <property type="entry name" value="COBW DOMAIN-CONTAINING PROTEIN DDB_G0274527"/>
    <property type="match status" value="1"/>
</dbReference>
<evidence type="ECO:0000259" key="1">
    <source>
        <dbReference type="Pfam" id="PF07683"/>
    </source>
</evidence>
<organism evidence="2 3">
    <name type="scientific">Porphyra umbilicalis</name>
    <name type="common">Purple laver</name>
    <name type="synonym">Red alga</name>
    <dbReference type="NCBI Taxonomy" id="2786"/>
    <lineage>
        <taxon>Eukaryota</taxon>
        <taxon>Rhodophyta</taxon>
        <taxon>Bangiophyceae</taxon>
        <taxon>Bangiales</taxon>
        <taxon>Bangiaceae</taxon>
        <taxon>Porphyra</taxon>
    </lineage>
</organism>
<feature type="domain" description="CobW C-terminal" evidence="1">
    <location>
        <begin position="2"/>
        <end position="99"/>
    </location>
</feature>
<reference evidence="2 3" key="1">
    <citation type="submission" date="2017-03" db="EMBL/GenBank/DDBJ databases">
        <title>WGS assembly of Porphyra umbilicalis.</title>
        <authorList>
            <person name="Brawley S.H."/>
            <person name="Blouin N.A."/>
            <person name="Ficko-Blean E."/>
            <person name="Wheeler G.L."/>
            <person name="Lohr M."/>
            <person name="Goodson H.V."/>
            <person name="Jenkins J.W."/>
            <person name="Blaby-Haas C.E."/>
            <person name="Helliwell K.E."/>
            <person name="Chan C."/>
            <person name="Marriage T."/>
            <person name="Bhattacharya D."/>
            <person name="Klein A.S."/>
            <person name="Badis Y."/>
            <person name="Brodie J."/>
            <person name="Cao Y."/>
            <person name="Collen J."/>
            <person name="Dittami S.M."/>
            <person name="Gachon C.M."/>
            <person name="Green B.R."/>
            <person name="Karpowicz S."/>
            <person name="Kim J.W."/>
            <person name="Kudahl U."/>
            <person name="Lin S."/>
            <person name="Michel G."/>
            <person name="Mittag M."/>
            <person name="Olson B.J."/>
            <person name="Pangilinan J."/>
            <person name="Peng Y."/>
            <person name="Qiu H."/>
            <person name="Shu S."/>
            <person name="Singer J.T."/>
            <person name="Smith A.G."/>
            <person name="Sprecher B.N."/>
            <person name="Wagner V."/>
            <person name="Wang W."/>
            <person name="Wang Z.-Y."/>
            <person name="Yan J."/>
            <person name="Yarish C."/>
            <person name="Zoeuner-Riek S."/>
            <person name="Zhuang Y."/>
            <person name="Zou Y."/>
            <person name="Lindquist E.A."/>
            <person name="Grimwood J."/>
            <person name="Barry K."/>
            <person name="Rokhsar D.S."/>
            <person name="Schmutz J."/>
            <person name="Stiller J.W."/>
            <person name="Grossman A.R."/>
            <person name="Prochnik S.E."/>
        </authorList>
    </citation>
    <scope>NUCLEOTIDE SEQUENCE [LARGE SCALE GENOMIC DNA]</scope>
    <source>
        <strain evidence="2">4086291</strain>
    </source>
</reference>
<dbReference type="AlphaFoldDB" id="A0A1X6PCR9"/>
<gene>
    <name evidence="2" type="ORF">BU14_0109s0042</name>
</gene>
<sequence>MFRACRPFHPARLHAVLSSTATWEGVGSSVGVLVLATRLHGVVEWRQVGDVGTVKWGPSDARARDDERGRWWSELVFAARPGGGHVDAPRLRGALEAALLRDEEMVLRTAWGVLEDPFEAWLPREEDDG</sequence>
<name>A0A1X6PCR9_PORUM</name>
<protein>
    <recommendedName>
        <fullName evidence="1">CobW C-terminal domain-containing protein</fullName>
    </recommendedName>
</protein>
<proteinExistence type="predicted"/>
<dbReference type="EMBL" id="KV918813">
    <property type="protein sequence ID" value="OSX78443.1"/>
    <property type="molecule type" value="Genomic_DNA"/>
</dbReference>
<dbReference type="InterPro" id="IPR011629">
    <property type="entry name" value="CobW-like_C"/>
</dbReference>
<keyword evidence="3" id="KW-1185">Reference proteome</keyword>
<accession>A0A1X6PCR9</accession>
<dbReference type="PANTHER" id="PTHR43603:SF1">
    <property type="entry name" value="ZINC-REGULATED GTPASE METALLOPROTEIN ACTIVATOR 1"/>
    <property type="match status" value="1"/>
</dbReference>